<name>A0A8C3IC59_CHRPI</name>
<dbReference type="Proteomes" id="UP000694380">
    <property type="component" value="Unplaced"/>
</dbReference>
<dbReference type="AlphaFoldDB" id="A0A8C3IC59"/>
<feature type="chain" id="PRO_5034522581" description="Ig-like domain-containing protein" evidence="7">
    <location>
        <begin position="25"/>
        <end position="173"/>
    </location>
</feature>
<evidence type="ECO:0000313" key="10">
    <source>
        <dbReference type="Proteomes" id="UP000694380"/>
    </source>
</evidence>
<dbReference type="Gene3D" id="2.60.40.10">
    <property type="entry name" value="Immunoglobulins"/>
    <property type="match status" value="1"/>
</dbReference>
<dbReference type="GO" id="GO:0016020">
    <property type="term" value="C:membrane"/>
    <property type="evidence" value="ECO:0007669"/>
    <property type="project" value="UniProtKB-SubCell"/>
</dbReference>
<feature type="signal peptide" evidence="7">
    <location>
        <begin position="1"/>
        <end position="24"/>
    </location>
</feature>
<dbReference type="GO" id="GO:1903037">
    <property type="term" value="P:regulation of leukocyte cell-cell adhesion"/>
    <property type="evidence" value="ECO:0007669"/>
    <property type="project" value="UniProtKB-ARBA"/>
</dbReference>
<evidence type="ECO:0000256" key="2">
    <source>
        <dbReference type="ARBA" id="ARBA00022729"/>
    </source>
</evidence>
<dbReference type="InterPro" id="IPR003599">
    <property type="entry name" value="Ig_sub"/>
</dbReference>
<feature type="domain" description="Ig-like" evidence="8">
    <location>
        <begin position="28"/>
        <end position="142"/>
    </location>
</feature>
<evidence type="ECO:0000256" key="6">
    <source>
        <dbReference type="ARBA" id="ARBA00023319"/>
    </source>
</evidence>
<dbReference type="SMART" id="SM00406">
    <property type="entry name" value="IGv"/>
    <property type="match status" value="1"/>
</dbReference>
<evidence type="ECO:0000256" key="1">
    <source>
        <dbReference type="ARBA" id="ARBA00004370"/>
    </source>
</evidence>
<dbReference type="FunFam" id="2.60.40.10:FF:000142">
    <property type="entry name" value="V-set domain-containing T-cell activation inhibitor 1"/>
    <property type="match status" value="1"/>
</dbReference>
<dbReference type="InterPro" id="IPR036179">
    <property type="entry name" value="Ig-like_dom_sf"/>
</dbReference>
<dbReference type="InterPro" id="IPR003598">
    <property type="entry name" value="Ig_sub2"/>
</dbReference>
<dbReference type="GeneTree" id="ENSGT01120000271914"/>
<keyword evidence="3" id="KW-0472">Membrane</keyword>
<keyword evidence="4" id="KW-1015">Disulfide bond</keyword>
<sequence length="173" mass="19235">MPVTGGPWLSDTLSSFLSFTLLMGFSVPEKFSLAGSPRPVVGVIGQDVVLPCQLSPPAQLPSMDVRWRKIGSGFIPVHEYSDKGTQDLPGENYQNRTELFLKEFSNGNVSLKLKRLHVADAGKYQCFVRNPEWSREATTELRVQGPTGICFGARFVTRRKEKNCLVWTLGKTS</sequence>
<dbReference type="OMA" id="ESISWIF"/>
<evidence type="ECO:0000313" key="9">
    <source>
        <dbReference type="Ensembl" id="ENSCPBP00000031702.1"/>
    </source>
</evidence>
<dbReference type="InterPro" id="IPR013106">
    <property type="entry name" value="Ig_V-set"/>
</dbReference>
<evidence type="ECO:0000256" key="3">
    <source>
        <dbReference type="ARBA" id="ARBA00023136"/>
    </source>
</evidence>
<dbReference type="SMART" id="SM00408">
    <property type="entry name" value="IGc2"/>
    <property type="match status" value="1"/>
</dbReference>
<keyword evidence="10" id="KW-1185">Reference proteome</keyword>
<comment type="subcellular location">
    <subcellularLocation>
        <location evidence="1">Membrane</location>
    </subcellularLocation>
</comment>
<evidence type="ECO:0000259" key="8">
    <source>
        <dbReference type="PROSITE" id="PS50835"/>
    </source>
</evidence>
<keyword evidence="2 7" id="KW-0732">Signal</keyword>
<evidence type="ECO:0000256" key="7">
    <source>
        <dbReference type="SAM" id="SignalP"/>
    </source>
</evidence>
<organism evidence="9 10">
    <name type="scientific">Chrysemys picta bellii</name>
    <name type="common">Western painted turtle</name>
    <name type="synonym">Emys bellii</name>
    <dbReference type="NCBI Taxonomy" id="8478"/>
    <lineage>
        <taxon>Eukaryota</taxon>
        <taxon>Metazoa</taxon>
        <taxon>Chordata</taxon>
        <taxon>Craniata</taxon>
        <taxon>Vertebrata</taxon>
        <taxon>Euteleostomi</taxon>
        <taxon>Archelosauria</taxon>
        <taxon>Testudinata</taxon>
        <taxon>Testudines</taxon>
        <taxon>Cryptodira</taxon>
        <taxon>Durocryptodira</taxon>
        <taxon>Testudinoidea</taxon>
        <taxon>Emydidae</taxon>
        <taxon>Chrysemys</taxon>
    </lineage>
</organism>
<reference evidence="9" key="1">
    <citation type="submission" date="2025-08" db="UniProtKB">
        <authorList>
            <consortium name="Ensembl"/>
        </authorList>
    </citation>
    <scope>IDENTIFICATION</scope>
</reference>
<dbReference type="Pfam" id="PF07686">
    <property type="entry name" value="V-set"/>
    <property type="match status" value="1"/>
</dbReference>
<dbReference type="Ensembl" id="ENSCPBT00000037307.1">
    <property type="protein sequence ID" value="ENSCPBP00000031702.1"/>
    <property type="gene ID" value="ENSCPBG00000022266.1"/>
</dbReference>
<evidence type="ECO:0000256" key="4">
    <source>
        <dbReference type="ARBA" id="ARBA00023157"/>
    </source>
</evidence>
<accession>A0A8C3IC59</accession>
<dbReference type="InterPro" id="IPR050504">
    <property type="entry name" value="IgSF_BTN/MOG"/>
</dbReference>
<keyword evidence="5" id="KW-0325">Glycoprotein</keyword>
<reference evidence="9" key="2">
    <citation type="submission" date="2025-09" db="UniProtKB">
        <authorList>
            <consortium name="Ensembl"/>
        </authorList>
    </citation>
    <scope>IDENTIFICATION</scope>
</reference>
<dbReference type="GO" id="GO:0050863">
    <property type="term" value="P:regulation of T cell activation"/>
    <property type="evidence" value="ECO:0007669"/>
    <property type="project" value="UniProtKB-ARBA"/>
</dbReference>
<dbReference type="SUPFAM" id="SSF48726">
    <property type="entry name" value="Immunoglobulin"/>
    <property type="match status" value="1"/>
</dbReference>
<proteinExistence type="predicted"/>
<dbReference type="InterPro" id="IPR007110">
    <property type="entry name" value="Ig-like_dom"/>
</dbReference>
<dbReference type="PROSITE" id="PS50835">
    <property type="entry name" value="IG_LIKE"/>
    <property type="match status" value="1"/>
</dbReference>
<evidence type="ECO:0000256" key="5">
    <source>
        <dbReference type="ARBA" id="ARBA00023180"/>
    </source>
</evidence>
<dbReference type="PANTHER" id="PTHR24100">
    <property type="entry name" value="BUTYROPHILIN"/>
    <property type="match status" value="1"/>
</dbReference>
<dbReference type="InterPro" id="IPR013783">
    <property type="entry name" value="Ig-like_fold"/>
</dbReference>
<dbReference type="SMART" id="SM00409">
    <property type="entry name" value="IG"/>
    <property type="match status" value="1"/>
</dbReference>
<protein>
    <recommendedName>
        <fullName evidence="8">Ig-like domain-containing protein</fullName>
    </recommendedName>
</protein>
<keyword evidence="6" id="KW-0393">Immunoglobulin domain</keyword>